<organism evidence="6 7">
    <name type="scientific">Tetracentron sinense</name>
    <name type="common">Spur-leaf</name>
    <dbReference type="NCBI Taxonomy" id="13715"/>
    <lineage>
        <taxon>Eukaryota</taxon>
        <taxon>Viridiplantae</taxon>
        <taxon>Streptophyta</taxon>
        <taxon>Embryophyta</taxon>
        <taxon>Tracheophyta</taxon>
        <taxon>Spermatophyta</taxon>
        <taxon>Magnoliopsida</taxon>
        <taxon>Trochodendrales</taxon>
        <taxon>Trochodendraceae</taxon>
        <taxon>Tetracentron</taxon>
    </lineage>
</organism>
<keyword evidence="7" id="KW-1185">Reference proteome</keyword>
<dbReference type="SUPFAM" id="SSF48464">
    <property type="entry name" value="ENTH/VHS domain"/>
    <property type="match status" value="1"/>
</dbReference>
<dbReference type="GO" id="GO:0005543">
    <property type="term" value="F:phospholipid binding"/>
    <property type="evidence" value="ECO:0007669"/>
    <property type="project" value="TreeGrafter"/>
</dbReference>
<dbReference type="GO" id="GO:0005886">
    <property type="term" value="C:plasma membrane"/>
    <property type="evidence" value="ECO:0007669"/>
    <property type="project" value="TreeGrafter"/>
</dbReference>
<dbReference type="CDD" id="cd03571">
    <property type="entry name" value="ENTH"/>
    <property type="match status" value="1"/>
</dbReference>
<dbReference type="InterPro" id="IPR013809">
    <property type="entry name" value="ENTH"/>
</dbReference>
<gene>
    <name evidence="6" type="ORF">HHK36_022514</name>
</gene>
<dbReference type="PANTHER" id="PTHR12276">
    <property type="entry name" value="EPSIN/ENT-RELATED"/>
    <property type="match status" value="1"/>
</dbReference>
<feature type="domain" description="ENTH" evidence="5">
    <location>
        <begin position="26"/>
        <end position="159"/>
    </location>
</feature>
<keyword evidence="3" id="KW-0333">Golgi apparatus</keyword>
<dbReference type="EMBL" id="JABCRI010000016">
    <property type="protein sequence ID" value="KAF8392172.1"/>
    <property type="molecule type" value="Genomic_DNA"/>
</dbReference>
<dbReference type="Gene3D" id="1.25.40.90">
    <property type="match status" value="1"/>
</dbReference>
<name>A0A834YPQ8_TETSI</name>
<evidence type="ECO:0000259" key="5">
    <source>
        <dbReference type="PROSITE" id="PS50942"/>
    </source>
</evidence>
<evidence type="ECO:0000256" key="3">
    <source>
        <dbReference type="ARBA" id="ARBA00023034"/>
    </source>
</evidence>
<dbReference type="Pfam" id="PF01417">
    <property type="entry name" value="ENTH"/>
    <property type="match status" value="1"/>
</dbReference>
<evidence type="ECO:0000256" key="2">
    <source>
        <dbReference type="ARBA" id="ARBA00004555"/>
    </source>
</evidence>
<dbReference type="PROSITE" id="PS50942">
    <property type="entry name" value="ENTH"/>
    <property type="match status" value="1"/>
</dbReference>
<evidence type="ECO:0000256" key="4">
    <source>
        <dbReference type="ARBA" id="ARBA00023329"/>
    </source>
</evidence>
<dbReference type="GO" id="GO:0030125">
    <property type="term" value="C:clathrin vesicle coat"/>
    <property type="evidence" value="ECO:0007669"/>
    <property type="project" value="TreeGrafter"/>
</dbReference>
<dbReference type="GO" id="GO:0005794">
    <property type="term" value="C:Golgi apparatus"/>
    <property type="evidence" value="ECO:0007669"/>
    <property type="project" value="UniProtKB-SubCell"/>
</dbReference>
<reference evidence="6 7" key="1">
    <citation type="submission" date="2020-04" db="EMBL/GenBank/DDBJ databases">
        <title>Plant Genome Project.</title>
        <authorList>
            <person name="Zhang R.-G."/>
        </authorList>
    </citation>
    <scope>NUCLEOTIDE SEQUENCE [LARGE SCALE GENOMIC DNA]</scope>
    <source>
        <strain evidence="6">YNK0</strain>
        <tissue evidence="6">Leaf</tissue>
    </source>
</reference>
<evidence type="ECO:0000313" key="6">
    <source>
        <dbReference type="EMBL" id="KAF8392172.1"/>
    </source>
</evidence>
<dbReference type="GO" id="GO:0030276">
    <property type="term" value="F:clathrin binding"/>
    <property type="evidence" value="ECO:0007669"/>
    <property type="project" value="TreeGrafter"/>
</dbReference>
<dbReference type="GO" id="GO:0006897">
    <property type="term" value="P:endocytosis"/>
    <property type="evidence" value="ECO:0007669"/>
    <property type="project" value="TreeGrafter"/>
</dbReference>
<evidence type="ECO:0000256" key="1">
    <source>
        <dbReference type="ARBA" id="ARBA00004132"/>
    </source>
</evidence>
<dbReference type="AlphaFoldDB" id="A0A834YPQ8"/>
<dbReference type="GO" id="GO:0005768">
    <property type="term" value="C:endosome"/>
    <property type="evidence" value="ECO:0007669"/>
    <property type="project" value="TreeGrafter"/>
</dbReference>
<comment type="subcellular location">
    <subcellularLocation>
        <location evidence="1">Cytoplasmic vesicle</location>
        <location evidence="1">Clathrin-coated vesicle</location>
    </subcellularLocation>
    <subcellularLocation>
        <location evidence="2">Golgi apparatus</location>
    </subcellularLocation>
</comment>
<accession>A0A834YPQ8</accession>
<dbReference type="InterPro" id="IPR008942">
    <property type="entry name" value="ENTH_VHS"/>
</dbReference>
<keyword evidence="4" id="KW-0968">Cytoplasmic vesicle</keyword>
<dbReference type="PANTHER" id="PTHR12276:SF95">
    <property type="entry name" value="ENTH_VHS FAMILY PROTEIN"/>
    <property type="match status" value="1"/>
</dbReference>
<sequence>MGTLFLSAIKRQASSFLQEKYRNAKLAFTDVTQAELLTDEATNNDPLAPDAKTMTRIAEASFDIDDYWRIADVLHRKLYSIDWKLWRQSYRSLVLLEFLLTHGPEDFAEEFKCDTDVIRELGKFKHIDESGFNWGVNMQKKSEGILSLLSGGEILEEARLKALKITKEIQGFGNLLVSPSSGTSRTSSFGSSSFGSSSFGSYSTNNSIWNETEEFKKHGQPSPTKEHIENYWKGGLLEEKPSTFPAIKENVEGSHLWDCPPIQENGSLLDPEKEEDCEEEEEKGGLIGGICSKLGINSPLRCDDKKVAFRSLSDVGKVMKKKMDRQFSIGP</sequence>
<dbReference type="OrthoDB" id="4033880at2759"/>
<proteinExistence type="predicted"/>
<protein>
    <recommendedName>
        <fullName evidence="5">ENTH domain-containing protein</fullName>
    </recommendedName>
</protein>
<dbReference type="OMA" id="NWGANMQ"/>
<dbReference type="SMART" id="SM00273">
    <property type="entry name" value="ENTH"/>
    <property type="match status" value="1"/>
</dbReference>
<evidence type="ECO:0000313" key="7">
    <source>
        <dbReference type="Proteomes" id="UP000655225"/>
    </source>
</evidence>
<dbReference type="Proteomes" id="UP000655225">
    <property type="component" value="Unassembled WGS sequence"/>
</dbReference>
<comment type="caution">
    <text evidence="6">The sequence shown here is derived from an EMBL/GenBank/DDBJ whole genome shotgun (WGS) entry which is preliminary data.</text>
</comment>